<organism evidence="1 2">
    <name type="scientific">Auriscalpium vulgare</name>
    <dbReference type="NCBI Taxonomy" id="40419"/>
    <lineage>
        <taxon>Eukaryota</taxon>
        <taxon>Fungi</taxon>
        <taxon>Dikarya</taxon>
        <taxon>Basidiomycota</taxon>
        <taxon>Agaricomycotina</taxon>
        <taxon>Agaricomycetes</taxon>
        <taxon>Russulales</taxon>
        <taxon>Auriscalpiaceae</taxon>
        <taxon>Auriscalpium</taxon>
    </lineage>
</organism>
<evidence type="ECO:0000313" key="1">
    <source>
        <dbReference type="EMBL" id="KAI0042121.1"/>
    </source>
</evidence>
<sequence length="235" mass="25647">MTLKPSLPHTTRTSPRAPYSQVRAGGVIPTQRSYLCTRSWARPGHVVLSGCTGDYPPILSAAARVTQGPIRAEVRPLTALELQRRGHTDRRRHAATLRTRVKLRAPRAVAIPTATGETPPTGQMRPQVTAPPCWRNDCLPVGKTATETAALRAYQAECMLSASAELQASSKYWSIKCAQQSFRARPTSSVKTRDGGVLVFKGILLGLLRSFDQSQDAALVPRMPALWDTLDLTHS</sequence>
<reference evidence="1" key="2">
    <citation type="journal article" date="2022" name="New Phytol.">
        <title>Evolutionary transition to the ectomycorrhizal habit in the genomes of a hyperdiverse lineage of mushroom-forming fungi.</title>
        <authorList>
            <person name="Looney B."/>
            <person name="Miyauchi S."/>
            <person name="Morin E."/>
            <person name="Drula E."/>
            <person name="Courty P.E."/>
            <person name="Kohler A."/>
            <person name="Kuo A."/>
            <person name="LaButti K."/>
            <person name="Pangilinan J."/>
            <person name="Lipzen A."/>
            <person name="Riley R."/>
            <person name="Andreopoulos W."/>
            <person name="He G."/>
            <person name="Johnson J."/>
            <person name="Nolan M."/>
            <person name="Tritt A."/>
            <person name="Barry K.W."/>
            <person name="Grigoriev I.V."/>
            <person name="Nagy L.G."/>
            <person name="Hibbett D."/>
            <person name="Henrissat B."/>
            <person name="Matheny P.B."/>
            <person name="Labbe J."/>
            <person name="Martin F.M."/>
        </authorList>
    </citation>
    <scope>NUCLEOTIDE SEQUENCE</scope>
    <source>
        <strain evidence="1">FP105234-sp</strain>
    </source>
</reference>
<evidence type="ECO:0000313" key="2">
    <source>
        <dbReference type="Proteomes" id="UP000814033"/>
    </source>
</evidence>
<keyword evidence="2" id="KW-1185">Reference proteome</keyword>
<reference evidence="1" key="1">
    <citation type="submission" date="2021-02" db="EMBL/GenBank/DDBJ databases">
        <authorList>
            <consortium name="DOE Joint Genome Institute"/>
            <person name="Ahrendt S."/>
            <person name="Looney B.P."/>
            <person name="Miyauchi S."/>
            <person name="Morin E."/>
            <person name="Drula E."/>
            <person name="Courty P.E."/>
            <person name="Chicoki N."/>
            <person name="Fauchery L."/>
            <person name="Kohler A."/>
            <person name="Kuo A."/>
            <person name="Labutti K."/>
            <person name="Pangilinan J."/>
            <person name="Lipzen A."/>
            <person name="Riley R."/>
            <person name="Andreopoulos W."/>
            <person name="He G."/>
            <person name="Johnson J."/>
            <person name="Barry K.W."/>
            <person name="Grigoriev I.V."/>
            <person name="Nagy L."/>
            <person name="Hibbett D."/>
            <person name="Henrissat B."/>
            <person name="Matheny P.B."/>
            <person name="Labbe J."/>
            <person name="Martin F."/>
        </authorList>
    </citation>
    <scope>NUCLEOTIDE SEQUENCE</scope>
    <source>
        <strain evidence="1">FP105234-sp</strain>
    </source>
</reference>
<comment type="caution">
    <text evidence="1">The sequence shown here is derived from an EMBL/GenBank/DDBJ whole genome shotgun (WGS) entry which is preliminary data.</text>
</comment>
<dbReference type="EMBL" id="MU276083">
    <property type="protein sequence ID" value="KAI0042121.1"/>
    <property type="molecule type" value="Genomic_DNA"/>
</dbReference>
<protein>
    <submittedName>
        <fullName evidence="1">Uncharacterized protein</fullName>
    </submittedName>
</protein>
<proteinExistence type="predicted"/>
<name>A0ACB8REU4_9AGAM</name>
<dbReference type="Proteomes" id="UP000814033">
    <property type="component" value="Unassembled WGS sequence"/>
</dbReference>
<gene>
    <name evidence="1" type="ORF">FA95DRAFT_614749</name>
</gene>
<accession>A0ACB8REU4</accession>